<reference evidence="1 2" key="1">
    <citation type="journal article" date="2019" name="Emerg. Microbes Infect.">
        <title>Comprehensive subspecies identification of 175 nontuberculous mycobacteria species based on 7547 genomic profiles.</title>
        <authorList>
            <person name="Matsumoto Y."/>
            <person name="Kinjo T."/>
            <person name="Motooka D."/>
            <person name="Nabeya D."/>
            <person name="Jung N."/>
            <person name="Uechi K."/>
            <person name="Horii T."/>
            <person name="Iida T."/>
            <person name="Fujita J."/>
            <person name="Nakamura S."/>
        </authorList>
    </citation>
    <scope>NUCLEOTIDE SEQUENCE [LARGE SCALE GENOMIC DNA]</scope>
    <source>
        <strain evidence="1 2">JCM 12688</strain>
    </source>
</reference>
<name>A0A7I7WRR8_MYCGU</name>
<accession>A0A7I7WRR8</accession>
<evidence type="ECO:0000313" key="1">
    <source>
        <dbReference type="EMBL" id="BBZ19417.1"/>
    </source>
</evidence>
<evidence type="ECO:0000313" key="2">
    <source>
        <dbReference type="Proteomes" id="UP000466187"/>
    </source>
</evidence>
<proteinExistence type="predicted"/>
<gene>
    <name evidence="1" type="ORF">MGAD_37520</name>
</gene>
<sequence length="61" mass="6604">MYREVSVIEIREVLRAWLSGSGYRTVAAQAGVDRKTARRYVDAAVAAGWIVSVVSTSSVTS</sequence>
<evidence type="ECO:0008006" key="3">
    <source>
        <dbReference type="Google" id="ProtNLM"/>
    </source>
</evidence>
<dbReference type="AlphaFoldDB" id="A0A7I7WRR8"/>
<dbReference type="KEGG" id="mgad:MGAD_37520"/>
<organism evidence="1 2">
    <name type="scientific">Mycolicibacterium gadium</name>
    <name type="common">Mycobacterium gadium</name>
    <dbReference type="NCBI Taxonomy" id="1794"/>
    <lineage>
        <taxon>Bacteria</taxon>
        <taxon>Bacillati</taxon>
        <taxon>Actinomycetota</taxon>
        <taxon>Actinomycetes</taxon>
        <taxon>Mycobacteriales</taxon>
        <taxon>Mycobacteriaceae</taxon>
        <taxon>Mycolicibacterium</taxon>
    </lineage>
</organism>
<protein>
    <recommendedName>
        <fullName evidence="3">Transposase</fullName>
    </recommendedName>
</protein>
<dbReference type="EMBL" id="AP022608">
    <property type="protein sequence ID" value="BBZ19417.1"/>
    <property type="molecule type" value="Genomic_DNA"/>
</dbReference>
<dbReference type="Proteomes" id="UP000466187">
    <property type="component" value="Chromosome"/>
</dbReference>